<evidence type="ECO:0000256" key="1">
    <source>
        <dbReference type="SAM" id="SignalP"/>
    </source>
</evidence>
<keyword evidence="3" id="KW-0449">Lipoprotein</keyword>
<sequence length="257" mass="26197">MHTGWCFLQMISRMGQTVVRALGLAVMAASSLAMTGCGSVTGSTTFSQLRVIDASPDSGGLDIYASGTALAYNLGFGTITSYVAITPGTYTVQVKPAGSATAVLSTKATLPASKQFTLLVGNVNAGLEGLVLADQSGPAPSGQIALRFLNEATKIGALDIYLVPSSATLLTTSAIATGVVFDTNTGYLNVPVGTYKLYILPTGTVVSADTVPTYTGSSVTYPQGSARTIVLLDTQVTTAPAVQVITANDYDSATATS</sequence>
<dbReference type="HOGENOM" id="CLU_1049428_0_0_0"/>
<evidence type="ECO:0000313" key="3">
    <source>
        <dbReference type="EMBL" id="ADV83818.1"/>
    </source>
</evidence>
<name>E8V600_TERSS</name>
<evidence type="ECO:0000313" key="4">
    <source>
        <dbReference type="Proteomes" id="UP000006844"/>
    </source>
</evidence>
<dbReference type="AlphaFoldDB" id="E8V600"/>
<dbReference type="EMBL" id="CP002467">
    <property type="protein sequence ID" value="ADV83818.1"/>
    <property type="molecule type" value="Genomic_DNA"/>
</dbReference>
<feature type="chain" id="PRO_5003229010" evidence="1">
    <location>
        <begin position="36"/>
        <end position="257"/>
    </location>
</feature>
<reference evidence="3 4" key="1">
    <citation type="journal article" date="2012" name="Stand. Genomic Sci.">
        <title>Complete genome sequence of Terriglobus saanensis type strain SP1PR4(T), an Acidobacteria from tundra soil.</title>
        <authorList>
            <person name="Rawat S.R."/>
            <person name="Mannisto M.K."/>
            <person name="Starovoytov V."/>
            <person name="Goodwin L."/>
            <person name="Nolan M."/>
            <person name="Hauser L."/>
            <person name="Land M."/>
            <person name="Davenport K.W."/>
            <person name="Woyke T."/>
            <person name="Haggblom M.M."/>
        </authorList>
    </citation>
    <scope>NUCLEOTIDE SEQUENCE</scope>
    <source>
        <strain evidence="4">ATCC BAA-1853 / DSM 23119 / SP1PR4</strain>
    </source>
</reference>
<protein>
    <submittedName>
        <fullName evidence="3">Putative lipoprotein</fullName>
    </submittedName>
</protein>
<organism evidence="3 4">
    <name type="scientific">Terriglobus saanensis (strain ATCC BAA-1853 / DSM 23119 / SP1PR4)</name>
    <dbReference type="NCBI Taxonomy" id="401053"/>
    <lineage>
        <taxon>Bacteria</taxon>
        <taxon>Pseudomonadati</taxon>
        <taxon>Acidobacteriota</taxon>
        <taxon>Terriglobia</taxon>
        <taxon>Terriglobales</taxon>
        <taxon>Acidobacteriaceae</taxon>
        <taxon>Terriglobus</taxon>
    </lineage>
</organism>
<dbReference type="Pfam" id="PF14344">
    <property type="entry name" value="DUF4397"/>
    <property type="match status" value="1"/>
</dbReference>
<proteinExistence type="predicted"/>
<dbReference type="STRING" id="401053.AciPR4_3059"/>
<feature type="signal peptide" evidence="1">
    <location>
        <begin position="1"/>
        <end position="35"/>
    </location>
</feature>
<gene>
    <name evidence="3" type="ordered locus">AciPR4_3059</name>
</gene>
<feature type="domain" description="DUF4397" evidence="2">
    <location>
        <begin position="47"/>
        <end position="161"/>
    </location>
</feature>
<accession>E8V600</accession>
<keyword evidence="1" id="KW-0732">Signal</keyword>
<dbReference type="Proteomes" id="UP000006844">
    <property type="component" value="Chromosome"/>
</dbReference>
<dbReference type="InterPro" id="IPR025510">
    <property type="entry name" value="DUF4397"/>
</dbReference>
<dbReference type="KEGG" id="tsa:AciPR4_3059"/>
<evidence type="ECO:0000259" key="2">
    <source>
        <dbReference type="Pfam" id="PF14344"/>
    </source>
</evidence>
<dbReference type="eggNOG" id="ENOG50307T3">
    <property type="taxonomic scope" value="Bacteria"/>
</dbReference>
<keyword evidence="4" id="KW-1185">Reference proteome</keyword>